<sequence>MPGPGTPPGPASAPAYPRPGAPVVHGLPPGRPGAAAAHRETAGIPPPWARYPTPAGPPAAPPAQDDGWRRLPAMMLLVAPATALVKLAPAVIALLIFGAGRGSATQLWIAAGIALLAVGAGVIRWRTTRYRITPERVELHSGLLNRQRRSVPRDRIRTVDLTAPLLHRLAGLSVVKVGSGQSAGSDSGLDLDAVSTGEAERLRRELLTRSDPDTGPGTAPGTGPDAEPAEEIDRIDWSSLRYAPLTVSSLAAIGALAGAGWNLLREANIDPRTLPGADAVTGELTTAPIWLSALLGVAVLLSVMVAGSIVLFVERWWGFRLTREPEGTLRVRRGLLTRRSLSVSEQRLRGVTVTEPLLVRAIGRGAQAGVLTVGLAGAGGEETGGGAIGPPVRRDRAHGVAATAARAEPTITSGPLRAHPGTARTRRLVRATVPALALPVAAGVVAYLGGPLWPVVVAVLLLLAAVPLGLDRYRALGHRLDARYLVARHGSLVRTTSALRRDGVIGWRIRQSRFQRRAGVLTLEATTAAGPGSVLMLDLAPADAVALMAEITPDAVAGFRTAEQAVSAGGGSRTGSG</sequence>
<dbReference type="PANTHER" id="PTHR34473:SF2">
    <property type="entry name" value="UPF0699 TRANSMEMBRANE PROTEIN YDBT"/>
    <property type="match status" value="1"/>
</dbReference>
<dbReference type="Pfam" id="PF03703">
    <property type="entry name" value="bPH_2"/>
    <property type="match status" value="2"/>
</dbReference>
<feature type="region of interest" description="Disordered" evidence="1">
    <location>
        <begin position="205"/>
        <end position="229"/>
    </location>
</feature>
<feature type="transmembrane region" description="Helical" evidence="2">
    <location>
        <begin position="428"/>
        <end position="446"/>
    </location>
</feature>
<proteinExistence type="predicted"/>
<evidence type="ECO:0000313" key="4">
    <source>
        <dbReference type="EMBL" id="GAA1391509.1"/>
    </source>
</evidence>
<dbReference type="Proteomes" id="UP001501414">
    <property type="component" value="Unassembled WGS sequence"/>
</dbReference>
<feature type="compositionally biased region" description="Low complexity" evidence="1">
    <location>
        <begin position="213"/>
        <end position="226"/>
    </location>
</feature>
<dbReference type="PANTHER" id="PTHR34473">
    <property type="entry name" value="UPF0699 TRANSMEMBRANE PROTEIN YDBS"/>
    <property type="match status" value="1"/>
</dbReference>
<protein>
    <submittedName>
        <fullName evidence="4">PH domain-containing protein</fullName>
    </submittedName>
</protein>
<feature type="transmembrane region" description="Helical" evidence="2">
    <location>
        <begin position="452"/>
        <end position="470"/>
    </location>
</feature>
<evidence type="ECO:0000313" key="5">
    <source>
        <dbReference type="Proteomes" id="UP001501414"/>
    </source>
</evidence>
<evidence type="ECO:0000256" key="2">
    <source>
        <dbReference type="SAM" id="Phobius"/>
    </source>
</evidence>
<feature type="transmembrane region" description="Helical" evidence="2">
    <location>
        <begin position="242"/>
        <end position="264"/>
    </location>
</feature>
<dbReference type="InterPro" id="IPR005182">
    <property type="entry name" value="YdbS-like_PH"/>
</dbReference>
<keyword evidence="2" id="KW-0472">Membrane</keyword>
<evidence type="ECO:0000259" key="3">
    <source>
        <dbReference type="Pfam" id="PF03703"/>
    </source>
</evidence>
<organism evidence="4 5">
    <name type="scientific">Pseudonocardia kongjuensis</name>
    <dbReference type="NCBI Taxonomy" id="102227"/>
    <lineage>
        <taxon>Bacteria</taxon>
        <taxon>Bacillati</taxon>
        <taxon>Actinomycetota</taxon>
        <taxon>Actinomycetes</taxon>
        <taxon>Pseudonocardiales</taxon>
        <taxon>Pseudonocardiaceae</taxon>
        <taxon>Pseudonocardia</taxon>
    </lineage>
</organism>
<feature type="region of interest" description="Disordered" evidence="1">
    <location>
        <begin position="1"/>
        <end position="63"/>
    </location>
</feature>
<feature type="domain" description="YdbS-like PH" evidence="3">
    <location>
        <begin position="125"/>
        <end position="205"/>
    </location>
</feature>
<gene>
    <name evidence="4" type="ORF">GCM10009613_34140</name>
</gene>
<feature type="transmembrane region" description="Helical" evidence="2">
    <location>
        <begin position="76"/>
        <end position="99"/>
    </location>
</feature>
<feature type="compositionally biased region" description="Pro residues" evidence="1">
    <location>
        <begin position="44"/>
        <end position="61"/>
    </location>
</feature>
<feature type="domain" description="YdbS-like PH" evidence="3">
    <location>
        <begin position="473"/>
        <end position="545"/>
    </location>
</feature>
<feature type="compositionally biased region" description="Pro residues" evidence="1">
    <location>
        <begin position="1"/>
        <end position="20"/>
    </location>
</feature>
<name>A0ABP4IIE4_9PSEU</name>
<keyword evidence="5" id="KW-1185">Reference proteome</keyword>
<dbReference type="PIRSF" id="PIRSF026631">
    <property type="entry name" value="UCP026631"/>
    <property type="match status" value="1"/>
</dbReference>
<dbReference type="EMBL" id="BAAAJK010000014">
    <property type="protein sequence ID" value="GAA1391509.1"/>
    <property type="molecule type" value="Genomic_DNA"/>
</dbReference>
<keyword evidence="2" id="KW-1133">Transmembrane helix</keyword>
<keyword evidence="2" id="KW-0812">Transmembrane</keyword>
<comment type="caution">
    <text evidence="4">The sequence shown here is derived from an EMBL/GenBank/DDBJ whole genome shotgun (WGS) entry which is preliminary data.</text>
</comment>
<dbReference type="InterPro" id="IPR014529">
    <property type="entry name" value="UCP026631"/>
</dbReference>
<evidence type="ECO:0000256" key="1">
    <source>
        <dbReference type="SAM" id="MobiDB-lite"/>
    </source>
</evidence>
<reference evidence="5" key="1">
    <citation type="journal article" date="2019" name="Int. J. Syst. Evol. Microbiol.">
        <title>The Global Catalogue of Microorganisms (GCM) 10K type strain sequencing project: providing services to taxonomists for standard genome sequencing and annotation.</title>
        <authorList>
            <consortium name="The Broad Institute Genomics Platform"/>
            <consortium name="The Broad Institute Genome Sequencing Center for Infectious Disease"/>
            <person name="Wu L."/>
            <person name="Ma J."/>
        </authorList>
    </citation>
    <scope>NUCLEOTIDE SEQUENCE [LARGE SCALE GENOMIC DNA]</scope>
    <source>
        <strain evidence="5">JCM 11896</strain>
    </source>
</reference>
<feature type="transmembrane region" description="Helical" evidence="2">
    <location>
        <begin position="289"/>
        <end position="313"/>
    </location>
</feature>
<accession>A0ABP4IIE4</accession>
<feature type="transmembrane region" description="Helical" evidence="2">
    <location>
        <begin position="105"/>
        <end position="123"/>
    </location>
</feature>
<feature type="compositionally biased region" description="Low complexity" evidence="1">
    <location>
        <begin position="26"/>
        <end position="36"/>
    </location>
</feature>